<dbReference type="EMBL" id="QMHM01000008">
    <property type="protein sequence ID" value="RAV79398.1"/>
    <property type="molecule type" value="Genomic_DNA"/>
</dbReference>
<name>A0A2I1L736_9LACT</name>
<dbReference type="Pfam" id="PF02698">
    <property type="entry name" value="DUF218"/>
    <property type="match status" value="1"/>
</dbReference>
<feature type="domain" description="DUF218" evidence="1">
    <location>
        <begin position="37"/>
        <end position="151"/>
    </location>
</feature>
<evidence type="ECO:0000313" key="2">
    <source>
        <dbReference type="EMBL" id="RAV79398.1"/>
    </source>
</evidence>
<dbReference type="CDD" id="cd06259">
    <property type="entry name" value="YdcF-like"/>
    <property type="match status" value="1"/>
</dbReference>
<protein>
    <submittedName>
        <fullName evidence="2">YdcF family protein</fullName>
    </submittedName>
</protein>
<dbReference type="AlphaFoldDB" id="A0A2I1L736"/>
<dbReference type="PANTHER" id="PTHR30336">
    <property type="entry name" value="INNER MEMBRANE PROTEIN, PROBABLE PERMEASE"/>
    <property type="match status" value="1"/>
</dbReference>
<reference evidence="2 3" key="1">
    <citation type="submission" date="2018-04" db="EMBL/GenBank/DDBJ databases">
        <title>Aerococcus urinae genomes.</title>
        <authorList>
            <person name="Hilt E."/>
            <person name="Gilbert N.M."/>
            <person name="Thomas-White K."/>
            <person name="Putonti C."/>
            <person name="Lewis A.L."/>
            <person name="Visck K.L."/>
            <person name="Wolfe A.J."/>
        </authorList>
    </citation>
    <scope>NUCLEOTIDE SEQUENCE [LARGE SCALE GENOMIC DNA]</scope>
    <source>
        <strain evidence="2 3">UMB7480</strain>
    </source>
</reference>
<dbReference type="GO" id="GO:0000270">
    <property type="term" value="P:peptidoglycan metabolic process"/>
    <property type="evidence" value="ECO:0007669"/>
    <property type="project" value="TreeGrafter"/>
</dbReference>
<dbReference type="PANTHER" id="PTHR30336:SF4">
    <property type="entry name" value="ENVELOPE BIOGENESIS FACTOR ELYC"/>
    <property type="match status" value="1"/>
</dbReference>
<dbReference type="GO" id="GO:0043164">
    <property type="term" value="P:Gram-negative-bacterium-type cell wall biogenesis"/>
    <property type="evidence" value="ECO:0007669"/>
    <property type="project" value="TreeGrafter"/>
</dbReference>
<dbReference type="GO" id="GO:0005886">
    <property type="term" value="C:plasma membrane"/>
    <property type="evidence" value="ECO:0007669"/>
    <property type="project" value="TreeGrafter"/>
</dbReference>
<dbReference type="Proteomes" id="UP000251923">
    <property type="component" value="Unassembled WGS sequence"/>
</dbReference>
<evidence type="ECO:0000259" key="1">
    <source>
        <dbReference type="Pfam" id="PF02698"/>
    </source>
</evidence>
<evidence type="ECO:0000313" key="3">
    <source>
        <dbReference type="Proteomes" id="UP000251923"/>
    </source>
</evidence>
<comment type="caution">
    <text evidence="2">The sequence shown here is derived from an EMBL/GenBank/DDBJ whole genome shotgun (WGS) entry which is preliminary data.</text>
</comment>
<accession>A0A2I1L736</accession>
<dbReference type="InterPro" id="IPR003848">
    <property type="entry name" value="DUF218"/>
</dbReference>
<dbReference type="InterPro" id="IPR051599">
    <property type="entry name" value="Cell_Envelope_Assoc"/>
</dbReference>
<gene>
    <name evidence="2" type="ORF">DBT54_05260</name>
</gene>
<organism evidence="2 3">
    <name type="scientific">Aerococcus urinae</name>
    <dbReference type="NCBI Taxonomy" id="1376"/>
    <lineage>
        <taxon>Bacteria</taxon>
        <taxon>Bacillati</taxon>
        <taxon>Bacillota</taxon>
        <taxon>Bacilli</taxon>
        <taxon>Lactobacillales</taxon>
        <taxon>Aerococcaceae</taxon>
        <taxon>Aerococcus</taxon>
    </lineage>
</organism>
<dbReference type="InterPro" id="IPR014729">
    <property type="entry name" value="Rossmann-like_a/b/a_fold"/>
</dbReference>
<proteinExistence type="predicted"/>
<dbReference type="Gene3D" id="3.40.50.620">
    <property type="entry name" value="HUPs"/>
    <property type="match status" value="1"/>
</dbReference>
<sequence>MMKRRWLTGLSLGALLGLGLRSLYKHLDQGQPPQVSDLIIVAEGPAVERGEKAVHLLQAGYSRADKMIVSPRYTDVGEDLFVGYQRLGAKRENLIEEKQATSTWTNATTSLALMDKLGYHSAIVVTSDYHMRRTRLAFERVNRDYGFQLNFVSAYFQGESYPNHPYTQNMALQELYKYIGYCLHLNHWIDL</sequence>